<gene>
    <name evidence="6" type="ORF">ACFFU4_10890</name>
</gene>
<protein>
    <submittedName>
        <fullName evidence="6">ABC transporter substrate-binding protein</fullName>
    </submittedName>
</protein>
<dbReference type="Proteomes" id="UP001589670">
    <property type="component" value="Unassembled WGS sequence"/>
</dbReference>
<dbReference type="EMBL" id="JBHMEC010000017">
    <property type="protein sequence ID" value="MFB9150252.1"/>
    <property type="molecule type" value="Genomic_DNA"/>
</dbReference>
<feature type="domain" description="Solute-binding protein family 5" evidence="5">
    <location>
        <begin position="98"/>
        <end position="414"/>
    </location>
</feature>
<dbReference type="InterPro" id="IPR030678">
    <property type="entry name" value="Peptide/Ni-bd"/>
</dbReference>
<dbReference type="Pfam" id="PF00496">
    <property type="entry name" value="SBP_bac_5"/>
    <property type="match status" value="1"/>
</dbReference>
<dbReference type="InterPro" id="IPR039424">
    <property type="entry name" value="SBP_5"/>
</dbReference>
<evidence type="ECO:0000256" key="3">
    <source>
        <dbReference type="ARBA" id="ARBA00022448"/>
    </source>
</evidence>
<dbReference type="InterPro" id="IPR006311">
    <property type="entry name" value="TAT_signal"/>
</dbReference>
<dbReference type="Pfam" id="PF10518">
    <property type="entry name" value="TAT_signal"/>
    <property type="match status" value="1"/>
</dbReference>
<name>A0ABV5I0M4_9RHOB</name>
<dbReference type="PIRSF" id="PIRSF002741">
    <property type="entry name" value="MppA"/>
    <property type="match status" value="1"/>
</dbReference>
<evidence type="ECO:0000256" key="2">
    <source>
        <dbReference type="ARBA" id="ARBA00005695"/>
    </source>
</evidence>
<keyword evidence="3" id="KW-0813">Transport</keyword>
<dbReference type="Gene3D" id="3.40.190.10">
    <property type="entry name" value="Periplasmic binding protein-like II"/>
    <property type="match status" value="1"/>
</dbReference>
<sequence>MTASGKTPLLKPGPNSYDRRRFLKTTAALGAAGVLGTGLGPDPAFAATPRRGGTLRQALRGGATTDTLNGATLQAAHPINVSWQVRNNLTVIDADGNVTGELAETWEPADGARRWVFDLHKGIEFHNGKSLEAADVIHSLNIHRGENSESAVSGIMNVIRDIRADGKHRIIVDLETPNVDFAYLMSDYHVVIGPEGTTGEGWDAGIGTGPFILEEWAPGVRAFTRRNPNYFKDGLPWFDAVETLNVADVAARTSALQTGEVDVIENPDLKTLHLLGRRPGINILEVGGTRHFPYPMLKTAAPFGDKDVQMALKLAIDREEWVDKVLQGHGYVGNDHPVGRNQKFFADALEQRSYDPDKARFHLRRAGYGDGLNIALTAADVYPGGLDGAVLYQASARDAGINIEVRREPTDGYWSEVPLNVPWHVSSLGGRVTVDWVMSVSYAADAPWNDTKWDNERFNELLVQARGELDEAKRAEMYFEMQQLVRDDCPTVIPAFANLIAATSDRIGTPEKLASNSQLDGLRNCERWWFA</sequence>
<proteinExistence type="inferred from homology"/>
<evidence type="ECO:0000256" key="4">
    <source>
        <dbReference type="ARBA" id="ARBA00022729"/>
    </source>
</evidence>
<dbReference type="CDD" id="cd08503">
    <property type="entry name" value="PBP2_NikA_DppA_OppA_like_17"/>
    <property type="match status" value="1"/>
</dbReference>
<evidence type="ECO:0000313" key="6">
    <source>
        <dbReference type="EMBL" id="MFB9150252.1"/>
    </source>
</evidence>
<dbReference type="PROSITE" id="PS51318">
    <property type="entry name" value="TAT"/>
    <property type="match status" value="1"/>
</dbReference>
<dbReference type="SUPFAM" id="SSF53850">
    <property type="entry name" value="Periplasmic binding protein-like II"/>
    <property type="match status" value="1"/>
</dbReference>
<comment type="similarity">
    <text evidence="2">Belongs to the bacterial solute-binding protein 5 family.</text>
</comment>
<dbReference type="InterPro" id="IPR019546">
    <property type="entry name" value="TAT_signal_bac_arc"/>
</dbReference>
<dbReference type="PANTHER" id="PTHR30290">
    <property type="entry name" value="PERIPLASMIC BINDING COMPONENT OF ABC TRANSPORTER"/>
    <property type="match status" value="1"/>
</dbReference>
<dbReference type="RefSeq" id="WP_377069796.1">
    <property type="nucleotide sequence ID" value="NZ_JBHMEC010000017.1"/>
</dbReference>
<reference evidence="6 7" key="1">
    <citation type="submission" date="2024-09" db="EMBL/GenBank/DDBJ databases">
        <authorList>
            <person name="Sun Q."/>
            <person name="Mori K."/>
        </authorList>
    </citation>
    <scope>NUCLEOTIDE SEQUENCE [LARGE SCALE GENOMIC DNA]</scope>
    <source>
        <strain evidence="6 7">CECT 9424</strain>
    </source>
</reference>
<dbReference type="InterPro" id="IPR000914">
    <property type="entry name" value="SBP_5_dom"/>
</dbReference>
<organism evidence="6 7">
    <name type="scientific">Roseovarius ramblicola</name>
    <dbReference type="NCBI Taxonomy" id="2022336"/>
    <lineage>
        <taxon>Bacteria</taxon>
        <taxon>Pseudomonadati</taxon>
        <taxon>Pseudomonadota</taxon>
        <taxon>Alphaproteobacteria</taxon>
        <taxon>Rhodobacterales</taxon>
        <taxon>Roseobacteraceae</taxon>
        <taxon>Roseovarius</taxon>
    </lineage>
</organism>
<keyword evidence="7" id="KW-1185">Reference proteome</keyword>
<evidence type="ECO:0000256" key="1">
    <source>
        <dbReference type="ARBA" id="ARBA00004418"/>
    </source>
</evidence>
<evidence type="ECO:0000313" key="7">
    <source>
        <dbReference type="Proteomes" id="UP001589670"/>
    </source>
</evidence>
<comment type="caution">
    <text evidence="6">The sequence shown here is derived from an EMBL/GenBank/DDBJ whole genome shotgun (WGS) entry which is preliminary data.</text>
</comment>
<keyword evidence="4" id="KW-0732">Signal</keyword>
<dbReference type="Gene3D" id="3.90.76.10">
    <property type="entry name" value="Dipeptide-binding Protein, Domain 1"/>
    <property type="match status" value="1"/>
</dbReference>
<dbReference type="Gene3D" id="3.10.105.10">
    <property type="entry name" value="Dipeptide-binding Protein, Domain 3"/>
    <property type="match status" value="1"/>
</dbReference>
<accession>A0ABV5I0M4</accession>
<dbReference type="PANTHER" id="PTHR30290:SF10">
    <property type="entry name" value="PERIPLASMIC OLIGOPEPTIDE-BINDING PROTEIN-RELATED"/>
    <property type="match status" value="1"/>
</dbReference>
<comment type="subcellular location">
    <subcellularLocation>
        <location evidence="1">Periplasm</location>
    </subcellularLocation>
</comment>
<dbReference type="NCBIfam" id="TIGR01409">
    <property type="entry name" value="TAT_signal_seq"/>
    <property type="match status" value="1"/>
</dbReference>
<evidence type="ECO:0000259" key="5">
    <source>
        <dbReference type="Pfam" id="PF00496"/>
    </source>
</evidence>